<dbReference type="RefSeq" id="WP_151577888.1">
    <property type="nucleotide sequence ID" value="NZ_WBVM01000001.1"/>
</dbReference>
<gene>
    <name evidence="2" type="ORF">F9L07_01045</name>
</gene>
<reference evidence="2 3" key="1">
    <citation type="submission" date="2019-09" db="EMBL/GenBank/DDBJ databases">
        <title>Pimelobacter sp. isolated from Paulinella.</title>
        <authorList>
            <person name="Jeong S.E."/>
        </authorList>
    </citation>
    <scope>NUCLEOTIDE SEQUENCE [LARGE SCALE GENOMIC DNA]</scope>
    <source>
        <strain evidence="2 3">Pch-N</strain>
    </source>
</reference>
<comment type="caution">
    <text evidence="2">The sequence shown here is derived from an EMBL/GenBank/DDBJ whole genome shotgun (WGS) entry which is preliminary data.</text>
</comment>
<keyword evidence="1" id="KW-0732">Signal</keyword>
<organism evidence="2 3">
    <name type="scientific">Nocardioides simplex</name>
    <name type="common">Arthrobacter simplex</name>
    <dbReference type="NCBI Taxonomy" id="2045"/>
    <lineage>
        <taxon>Bacteria</taxon>
        <taxon>Bacillati</taxon>
        <taxon>Actinomycetota</taxon>
        <taxon>Actinomycetes</taxon>
        <taxon>Propionibacteriales</taxon>
        <taxon>Nocardioidaceae</taxon>
        <taxon>Pimelobacter</taxon>
    </lineage>
</organism>
<feature type="chain" id="PRO_5029683914" evidence="1">
    <location>
        <begin position="36"/>
        <end position="215"/>
    </location>
</feature>
<protein>
    <submittedName>
        <fullName evidence="2">Uncharacterized protein</fullName>
    </submittedName>
</protein>
<dbReference type="AlphaFoldDB" id="A0A7J5DX64"/>
<proteinExistence type="predicted"/>
<evidence type="ECO:0000313" key="3">
    <source>
        <dbReference type="Proteomes" id="UP000449906"/>
    </source>
</evidence>
<evidence type="ECO:0000313" key="2">
    <source>
        <dbReference type="EMBL" id="KAB2810585.1"/>
    </source>
</evidence>
<dbReference type="EMBL" id="WBVM01000001">
    <property type="protein sequence ID" value="KAB2810585.1"/>
    <property type="molecule type" value="Genomic_DNA"/>
</dbReference>
<name>A0A7J5DX64_NOCSI</name>
<feature type="signal peptide" evidence="1">
    <location>
        <begin position="1"/>
        <end position="35"/>
    </location>
</feature>
<evidence type="ECO:0000256" key="1">
    <source>
        <dbReference type="SAM" id="SignalP"/>
    </source>
</evidence>
<dbReference type="Proteomes" id="UP000449906">
    <property type="component" value="Unassembled WGS sequence"/>
</dbReference>
<accession>A0A7J5DX64</accession>
<sequence>MTVVRQRSGRVATTAAATVVALVALLAATISPTWAWVTTAPAGGPVNFVGTNIKFTDIQANQTFSCTTFSPSGTVSVPAGTNAAYGASVANLTTVTSSGCANPIGGGCPILAPTTWGFVLTGPPTGDVWPARFTNVKLVVACGGCSFTMEGVINGRFDRGVASPTYQRFTPVTGPSGLVVSASPAPSGFVCTVLDIQAGDDIEVGGYWTNTGTPI</sequence>